<name>A0A090RD75_9GAMM</name>
<protein>
    <submittedName>
        <fullName evidence="1">Uncharacterized protein</fullName>
    </submittedName>
</protein>
<reference evidence="1 2" key="1">
    <citation type="journal article" date="2014" name="Genome Announc.">
        <title>Draft Genome Sequences of Two Vibrionaceae Species, Vibrio ponticus C121 and Photobacterium aphoticum C119, Isolated as Coral Reef Microbiota.</title>
        <authorList>
            <person name="Al-saari N."/>
            <person name="Meirelles P.M."/>
            <person name="Mino S."/>
            <person name="Suda W."/>
            <person name="Oshima K."/>
            <person name="Hattori M."/>
            <person name="Ohkuma M."/>
            <person name="Thompson F.L."/>
            <person name="Gomez-Gil B."/>
            <person name="Sawabe T."/>
            <person name="Sawabe T."/>
        </authorList>
    </citation>
    <scope>NUCLEOTIDE SEQUENCE [LARGE SCALE GENOMIC DNA]</scope>
    <source>
        <strain evidence="1 2">JCM 19237</strain>
    </source>
</reference>
<evidence type="ECO:0000313" key="1">
    <source>
        <dbReference type="EMBL" id="GAL05512.1"/>
    </source>
</evidence>
<comment type="caution">
    <text evidence="1">The sequence shown here is derived from an EMBL/GenBank/DDBJ whole genome shotgun (WGS) entry which is preliminary data.</text>
</comment>
<dbReference type="AlphaFoldDB" id="A0A090RD75"/>
<accession>A0A090RD75</accession>
<dbReference type="Proteomes" id="UP000029227">
    <property type="component" value="Unassembled WGS sequence"/>
</dbReference>
<organism evidence="1 2">
    <name type="scientific">Photobacterium aphoticum</name>
    <dbReference type="NCBI Taxonomy" id="754436"/>
    <lineage>
        <taxon>Bacteria</taxon>
        <taxon>Pseudomonadati</taxon>
        <taxon>Pseudomonadota</taxon>
        <taxon>Gammaproteobacteria</taxon>
        <taxon>Vibrionales</taxon>
        <taxon>Vibrionaceae</taxon>
        <taxon>Photobacterium</taxon>
    </lineage>
</organism>
<dbReference type="EMBL" id="BBMN01000007">
    <property type="protein sequence ID" value="GAL05512.1"/>
    <property type="molecule type" value="Genomic_DNA"/>
</dbReference>
<sequence>MKNTLTVAVLALAIGSAIGYYAPHFCRRAIVTIHQQKTAL</sequence>
<gene>
    <name evidence="1" type="ORF">JCM19237_602</name>
</gene>
<proteinExistence type="predicted"/>
<evidence type="ECO:0000313" key="2">
    <source>
        <dbReference type="Proteomes" id="UP000029227"/>
    </source>
</evidence>